<name>A0ABR2R649_9ROSI</name>
<comment type="caution">
    <text evidence="1">The sequence shown here is derived from an EMBL/GenBank/DDBJ whole genome shotgun (WGS) entry which is preliminary data.</text>
</comment>
<protein>
    <submittedName>
        <fullName evidence="1">Uncharacterized protein</fullName>
    </submittedName>
</protein>
<sequence>MSMVELGLRDSSQVRAVVVDLRTARGVVCWRKPPPDVETDILETYRLVTDSTVKGGGSTPLPFIVEIVSRR</sequence>
<reference evidence="1 2" key="1">
    <citation type="journal article" date="2024" name="G3 (Bethesda)">
        <title>Genome assembly of Hibiscus sabdariffa L. provides insights into metabolisms of medicinal natural products.</title>
        <authorList>
            <person name="Kim T."/>
        </authorList>
    </citation>
    <scope>NUCLEOTIDE SEQUENCE [LARGE SCALE GENOMIC DNA]</scope>
    <source>
        <strain evidence="1">TK-2024</strain>
        <tissue evidence="1">Old leaves</tissue>
    </source>
</reference>
<accession>A0ABR2R649</accession>
<dbReference type="EMBL" id="JBBPBN010000026">
    <property type="protein sequence ID" value="KAK9008256.1"/>
    <property type="molecule type" value="Genomic_DNA"/>
</dbReference>
<gene>
    <name evidence="1" type="ORF">V6N11_075158</name>
</gene>
<evidence type="ECO:0000313" key="2">
    <source>
        <dbReference type="Proteomes" id="UP001396334"/>
    </source>
</evidence>
<keyword evidence="2" id="KW-1185">Reference proteome</keyword>
<organism evidence="1 2">
    <name type="scientific">Hibiscus sabdariffa</name>
    <name type="common">roselle</name>
    <dbReference type="NCBI Taxonomy" id="183260"/>
    <lineage>
        <taxon>Eukaryota</taxon>
        <taxon>Viridiplantae</taxon>
        <taxon>Streptophyta</taxon>
        <taxon>Embryophyta</taxon>
        <taxon>Tracheophyta</taxon>
        <taxon>Spermatophyta</taxon>
        <taxon>Magnoliopsida</taxon>
        <taxon>eudicotyledons</taxon>
        <taxon>Gunneridae</taxon>
        <taxon>Pentapetalae</taxon>
        <taxon>rosids</taxon>
        <taxon>malvids</taxon>
        <taxon>Malvales</taxon>
        <taxon>Malvaceae</taxon>
        <taxon>Malvoideae</taxon>
        <taxon>Hibiscus</taxon>
    </lineage>
</organism>
<evidence type="ECO:0000313" key="1">
    <source>
        <dbReference type="EMBL" id="KAK9008256.1"/>
    </source>
</evidence>
<proteinExistence type="predicted"/>
<dbReference type="Proteomes" id="UP001396334">
    <property type="component" value="Unassembled WGS sequence"/>
</dbReference>